<accession>A0A165EH34</accession>
<name>A0A165EH34_EXIGL</name>
<dbReference type="STRING" id="1314781.A0A165EH34"/>
<dbReference type="OrthoDB" id="2103474at2759"/>
<evidence type="ECO:0000313" key="2">
    <source>
        <dbReference type="Proteomes" id="UP000077266"/>
    </source>
</evidence>
<dbReference type="AlphaFoldDB" id="A0A165EH34"/>
<proteinExistence type="predicted"/>
<dbReference type="InParanoid" id="A0A165EH34"/>
<evidence type="ECO:0000313" key="1">
    <source>
        <dbReference type="EMBL" id="KZV86917.1"/>
    </source>
</evidence>
<keyword evidence="2" id="KW-1185">Reference proteome</keyword>
<sequence length="77" mass="8781">MNTLAQKYGKGVFAKHLENYQPQDPLYETYTDSAGRQKRRKVRRAHPYALSTRLAAFPKTTEGTAYMPVFPETDTLG</sequence>
<organism evidence="1 2">
    <name type="scientific">Exidia glandulosa HHB12029</name>
    <dbReference type="NCBI Taxonomy" id="1314781"/>
    <lineage>
        <taxon>Eukaryota</taxon>
        <taxon>Fungi</taxon>
        <taxon>Dikarya</taxon>
        <taxon>Basidiomycota</taxon>
        <taxon>Agaricomycotina</taxon>
        <taxon>Agaricomycetes</taxon>
        <taxon>Auriculariales</taxon>
        <taxon>Exidiaceae</taxon>
        <taxon>Exidia</taxon>
    </lineage>
</organism>
<dbReference type="Proteomes" id="UP000077266">
    <property type="component" value="Unassembled WGS sequence"/>
</dbReference>
<dbReference type="EMBL" id="KV426141">
    <property type="protein sequence ID" value="KZV86917.1"/>
    <property type="molecule type" value="Genomic_DNA"/>
</dbReference>
<gene>
    <name evidence="1" type="ORF">EXIGLDRAFT_724346</name>
</gene>
<reference evidence="1 2" key="1">
    <citation type="journal article" date="2016" name="Mol. Biol. Evol.">
        <title>Comparative Genomics of Early-Diverging Mushroom-Forming Fungi Provides Insights into the Origins of Lignocellulose Decay Capabilities.</title>
        <authorList>
            <person name="Nagy L.G."/>
            <person name="Riley R."/>
            <person name="Tritt A."/>
            <person name="Adam C."/>
            <person name="Daum C."/>
            <person name="Floudas D."/>
            <person name="Sun H."/>
            <person name="Yadav J.S."/>
            <person name="Pangilinan J."/>
            <person name="Larsson K.H."/>
            <person name="Matsuura K."/>
            <person name="Barry K."/>
            <person name="Labutti K."/>
            <person name="Kuo R."/>
            <person name="Ohm R.A."/>
            <person name="Bhattacharya S.S."/>
            <person name="Shirouzu T."/>
            <person name="Yoshinaga Y."/>
            <person name="Martin F.M."/>
            <person name="Grigoriev I.V."/>
            <person name="Hibbett D.S."/>
        </authorList>
    </citation>
    <scope>NUCLEOTIDE SEQUENCE [LARGE SCALE GENOMIC DNA]</scope>
    <source>
        <strain evidence="1 2">HHB12029</strain>
    </source>
</reference>
<protein>
    <submittedName>
        <fullName evidence="1">Uncharacterized protein</fullName>
    </submittedName>
</protein>